<feature type="region of interest" description="Disordered" evidence="1">
    <location>
        <begin position="1"/>
        <end position="44"/>
    </location>
</feature>
<dbReference type="EMBL" id="CP063362">
    <property type="protein sequence ID" value="QRG09282.1"/>
    <property type="molecule type" value="Genomic_DNA"/>
</dbReference>
<evidence type="ECO:0000256" key="1">
    <source>
        <dbReference type="SAM" id="MobiDB-lite"/>
    </source>
</evidence>
<keyword evidence="3" id="KW-1185">Reference proteome</keyword>
<dbReference type="RefSeq" id="WP_203196202.1">
    <property type="nucleotide sequence ID" value="NZ_CP063362.1"/>
</dbReference>
<feature type="compositionally biased region" description="Acidic residues" evidence="1">
    <location>
        <begin position="25"/>
        <end position="44"/>
    </location>
</feature>
<organism evidence="2 3">
    <name type="scientific">Xanthobacter dioxanivorans</name>
    <dbReference type="NCBI Taxonomy" id="2528964"/>
    <lineage>
        <taxon>Bacteria</taxon>
        <taxon>Pseudomonadati</taxon>
        <taxon>Pseudomonadota</taxon>
        <taxon>Alphaproteobacteria</taxon>
        <taxon>Hyphomicrobiales</taxon>
        <taxon>Xanthobacteraceae</taxon>
        <taxon>Xanthobacter</taxon>
    </lineage>
</organism>
<proteinExistence type="predicted"/>
<sequence>MTKRKLPRQMPSWERNRLVGAVDSDPADEEPSFCEACETDQPDDEDIVEGIPAGSDSAAVIEHAEDPLEVTAQQINFDGSAPLPPWPRDEEKSRHDGVDPLDGKKFTELPPRLMLDLLGGKHFYVRFPLPYSIPEMKTITSFVPPEVRADSADCIVFLARKYLVKTTLERPGASKPSPQEELENLRDAVSNLQTAIRSVSVEARRVLHLLPNNLRISIPYGRPQVEIISRLQKPGYFSIDELGAALNAFQTQNEGVLQNIPPNKDRRGAKRALKSSLQADFEKVFLLAHGGRKPKGGFAEFLDACCEPIGVERVDPESERRARIRARAPLKNG</sequence>
<feature type="compositionally biased region" description="Basic and acidic residues" evidence="1">
    <location>
        <begin position="87"/>
        <end position="103"/>
    </location>
</feature>
<accession>A0A974PT21</accession>
<dbReference type="Proteomes" id="UP000596427">
    <property type="component" value="Chromosome"/>
</dbReference>
<protein>
    <submittedName>
        <fullName evidence="2">Uncharacterized protein</fullName>
    </submittedName>
</protein>
<feature type="region of interest" description="Disordered" evidence="1">
    <location>
        <begin position="78"/>
        <end position="103"/>
    </location>
</feature>
<dbReference type="AlphaFoldDB" id="A0A974PT21"/>
<gene>
    <name evidence="2" type="ORF">EZH22_14090</name>
</gene>
<reference evidence="2 3" key="1">
    <citation type="submission" date="2020-10" db="EMBL/GenBank/DDBJ databases">
        <title>Degradation of 1,4-Dioxane by Xanthobacter sp. YN2, via a Novel Group-2 Soluble Di-Iron Monooxygenase.</title>
        <authorList>
            <person name="Ma F."/>
            <person name="Wang Y."/>
            <person name="Yang J."/>
            <person name="Guo H."/>
            <person name="Su D."/>
            <person name="Yu L."/>
        </authorList>
    </citation>
    <scope>NUCLEOTIDE SEQUENCE [LARGE SCALE GENOMIC DNA]</scope>
    <source>
        <strain evidence="2 3">YN2</strain>
    </source>
</reference>
<dbReference type="KEGG" id="xdi:EZH22_14090"/>
<evidence type="ECO:0000313" key="2">
    <source>
        <dbReference type="EMBL" id="QRG09282.1"/>
    </source>
</evidence>
<evidence type="ECO:0000313" key="3">
    <source>
        <dbReference type="Proteomes" id="UP000596427"/>
    </source>
</evidence>
<name>A0A974PT21_9HYPH</name>